<proteinExistence type="inferred from homology"/>
<keyword evidence="1 5" id="KW-0547">Nucleotide-binding</keyword>
<dbReference type="EC" id="3.6.4.13" evidence="5"/>
<comment type="domain">
    <text evidence="5">The Q motif is unique to and characteristic of the DEAD box family of RNA helicases and controls ATP binding and hydrolysis.</text>
</comment>
<keyword evidence="5" id="KW-0347">Helicase</keyword>
<dbReference type="Proteomes" id="UP000095283">
    <property type="component" value="Unplaced"/>
</dbReference>
<dbReference type="InterPro" id="IPR001650">
    <property type="entry name" value="Helicase_C-like"/>
</dbReference>
<keyword evidence="3 5" id="KW-0067">ATP-binding</keyword>
<comment type="catalytic activity">
    <reaction evidence="5">
        <text>ATP + H2O = ADP + phosphate + H(+)</text>
        <dbReference type="Rhea" id="RHEA:13065"/>
        <dbReference type="ChEBI" id="CHEBI:15377"/>
        <dbReference type="ChEBI" id="CHEBI:15378"/>
        <dbReference type="ChEBI" id="CHEBI:30616"/>
        <dbReference type="ChEBI" id="CHEBI:43474"/>
        <dbReference type="ChEBI" id="CHEBI:456216"/>
        <dbReference type="EC" id="3.6.4.13"/>
    </reaction>
</comment>
<dbReference type="GO" id="GO:0003724">
    <property type="term" value="F:RNA helicase activity"/>
    <property type="evidence" value="ECO:0007669"/>
    <property type="project" value="UniProtKB-EC"/>
</dbReference>
<sequence>MLQMERNERLQAFRKKTNIMVATDVAARGLDIPEIRTVINYDIARDVDTHVHRVGRTGRAENELNDKTIIMQDIF</sequence>
<dbReference type="Gene3D" id="3.40.50.300">
    <property type="entry name" value="P-loop containing nucleotide triphosphate hydrolases"/>
    <property type="match status" value="1"/>
</dbReference>
<dbReference type="GO" id="GO:0003723">
    <property type="term" value="F:RNA binding"/>
    <property type="evidence" value="ECO:0007669"/>
    <property type="project" value="UniProtKB-UniRule"/>
</dbReference>
<dbReference type="GO" id="GO:0016787">
    <property type="term" value="F:hydrolase activity"/>
    <property type="evidence" value="ECO:0007669"/>
    <property type="project" value="UniProtKB-KW"/>
</dbReference>
<dbReference type="PROSITE" id="PS51194">
    <property type="entry name" value="HELICASE_CTER"/>
    <property type="match status" value="1"/>
</dbReference>
<feature type="domain" description="Helicase C-terminal" evidence="6">
    <location>
        <begin position="1"/>
        <end position="75"/>
    </location>
</feature>
<evidence type="ECO:0000256" key="5">
    <source>
        <dbReference type="RuleBase" id="RU365068"/>
    </source>
</evidence>
<evidence type="ECO:0000259" key="6">
    <source>
        <dbReference type="PROSITE" id="PS51194"/>
    </source>
</evidence>
<protein>
    <recommendedName>
        <fullName evidence="5">ATP-dependent RNA helicase</fullName>
        <ecNumber evidence="5">3.6.4.13</ecNumber>
    </recommendedName>
</protein>
<evidence type="ECO:0000313" key="7">
    <source>
        <dbReference type="Proteomes" id="UP000095283"/>
    </source>
</evidence>
<comment type="function">
    <text evidence="5">RNA helicase.</text>
</comment>
<dbReference type="PANTHER" id="PTHR24031">
    <property type="entry name" value="RNA HELICASE"/>
    <property type="match status" value="1"/>
</dbReference>
<dbReference type="CDD" id="cd18787">
    <property type="entry name" value="SF2_C_DEAD"/>
    <property type="match status" value="1"/>
</dbReference>
<evidence type="ECO:0000256" key="2">
    <source>
        <dbReference type="ARBA" id="ARBA00022801"/>
    </source>
</evidence>
<evidence type="ECO:0000256" key="1">
    <source>
        <dbReference type="ARBA" id="ARBA00022741"/>
    </source>
</evidence>
<keyword evidence="7" id="KW-1185">Reference proteome</keyword>
<reference evidence="8" key="1">
    <citation type="submission" date="2016-11" db="UniProtKB">
        <authorList>
            <consortium name="WormBaseParasite"/>
        </authorList>
    </citation>
    <scope>IDENTIFICATION</scope>
</reference>
<evidence type="ECO:0000313" key="8">
    <source>
        <dbReference type="WBParaSite" id="Hba_10615"/>
    </source>
</evidence>
<dbReference type="AlphaFoldDB" id="A0A1I7WZA0"/>
<name>A0A1I7WZA0_HETBA</name>
<dbReference type="WBParaSite" id="Hba_10615">
    <property type="protein sequence ID" value="Hba_10615"/>
    <property type="gene ID" value="Hba_10615"/>
</dbReference>
<keyword evidence="2 5" id="KW-0378">Hydrolase</keyword>
<dbReference type="SUPFAM" id="SSF52540">
    <property type="entry name" value="P-loop containing nucleoside triphosphate hydrolases"/>
    <property type="match status" value="1"/>
</dbReference>
<dbReference type="SMART" id="SM00490">
    <property type="entry name" value="HELICc"/>
    <property type="match status" value="1"/>
</dbReference>
<evidence type="ECO:0000256" key="3">
    <source>
        <dbReference type="ARBA" id="ARBA00022840"/>
    </source>
</evidence>
<comment type="similarity">
    <text evidence="5">Belongs to the DEAD box helicase family.</text>
</comment>
<organism evidence="7 8">
    <name type="scientific">Heterorhabditis bacteriophora</name>
    <name type="common">Entomopathogenic nematode worm</name>
    <dbReference type="NCBI Taxonomy" id="37862"/>
    <lineage>
        <taxon>Eukaryota</taxon>
        <taxon>Metazoa</taxon>
        <taxon>Ecdysozoa</taxon>
        <taxon>Nematoda</taxon>
        <taxon>Chromadorea</taxon>
        <taxon>Rhabditida</taxon>
        <taxon>Rhabditina</taxon>
        <taxon>Rhabditomorpha</taxon>
        <taxon>Strongyloidea</taxon>
        <taxon>Heterorhabditidae</taxon>
        <taxon>Heterorhabditis</taxon>
    </lineage>
</organism>
<keyword evidence="4 5" id="KW-0694">RNA-binding</keyword>
<evidence type="ECO:0000256" key="4">
    <source>
        <dbReference type="ARBA" id="ARBA00022884"/>
    </source>
</evidence>
<accession>A0A1I7WZA0</accession>
<dbReference type="Pfam" id="PF00271">
    <property type="entry name" value="Helicase_C"/>
    <property type="match status" value="1"/>
</dbReference>
<dbReference type="InterPro" id="IPR027417">
    <property type="entry name" value="P-loop_NTPase"/>
</dbReference>
<dbReference type="GO" id="GO:0005524">
    <property type="term" value="F:ATP binding"/>
    <property type="evidence" value="ECO:0007669"/>
    <property type="project" value="UniProtKB-UniRule"/>
</dbReference>